<organism evidence="1">
    <name type="scientific">Solanum chacoense</name>
    <name type="common">Chaco potato</name>
    <dbReference type="NCBI Taxonomy" id="4108"/>
    <lineage>
        <taxon>Eukaryota</taxon>
        <taxon>Viridiplantae</taxon>
        <taxon>Streptophyta</taxon>
        <taxon>Embryophyta</taxon>
        <taxon>Tracheophyta</taxon>
        <taxon>Spermatophyta</taxon>
        <taxon>Magnoliopsida</taxon>
        <taxon>eudicotyledons</taxon>
        <taxon>Gunneridae</taxon>
        <taxon>Pentapetalae</taxon>
        <taxon>asterids</taxon>
        <taxon>lamiids</taxon>
        <taxon>Solanales</taxon>
        <taxon>Solanaceae</taxon>
        <taxon>Solanoideae</taxon>
        <taxon>Solaneae</taxon>
        <taxon>Solanum</taxon>
    </lineage>
</organism>
<reference evidence="1" key="1">
    <citation type="submission" date="2015-12" db="EMBL/GenBank/DDBJ databases">
        <title>Gene expression during late stages of embryo sac development: a critical building block for successful pollen-pistil interactions.</title>
        <authorList>
            <person name="Liu Y."/>
            <person name="Joly V."/>
            <person name="Sabar M."/>
            <person name="Matton D.P."/>
        </authorList>
    </citation>
    <scope>NUCLEOTIDE SEQUENCE</scope>
</reference>
<accession>A0A0V0H518</accession>
<proteinExistence type="predicted"/>
<sequence length="71" mass="7982">MPPPESSGTKTKSEHSSDSKIMLVCLTRKIYNPLITQIIQHVWLICYTCKAAPIFSLHGNNQQSSIIFSFT</sequence>
<protein>
    <submittedName>
        <fullName evidence="1">Putative ovule protein</fullName>
    </submittedName>
</protein>
<name>A0A0V0H518_SOLCH</name>
<evidence type="ECO:0000313" key="1">
    <source>
        <dbReference type="EMBL" id="JAP15127.1"/>
    </source>
</evidence>
<dbReference type="AlphaFoldDB" id="A0A0V0H518"/>
<dbReference type="EMBL" id="GEDG01025610">
    <property type="protein sequence ID" value="JAP15127.1"/>
    <property type="molecule type" value="Transcribed_RNA"/>
</dbReference>